<feature type="transmembrane region" description="Helical" evidence="2">
    <location>
        <begin position="18"/>
        <end position="40"/>
    </location>
</feature>
<dbReference type="Pfam" id="PF12400">
    <property type="entry name" value="STIMATE"/>
    <property type="match status" value="1"/>
</dbReference>
<proteinExistence type="predicted"/>
<dbReference type="STRING" id="1051890.A0A3N4M5K1"/>
<keyword evidence="2" id="KW-0472">Membrane</keyword>
<evidence type="ECO:0000256" key="1">
    <source>
        <dbReference type="SAM" id="MobiDB-lite"/>
    </source>
</evidence>
<feature type="compositionally biased region" description="Polar residues" evidence="1">
    <location>
        <begin position="304"/>
        <end position="314"/>
    </location>
</feature>
<dbReference type="AlphaFoldDB" id="A0A3N4M5K1"/>
<dbReference type="InterPro" id="IPR022127">
    <property type="entry name" value="STIMATE/YPL162C"/>
</dbReference>
<sequence>MDATSGGVDDDTKGRCELLGSFALFVQGALGALALLSLVWKRSRENPQRPLLIWFFDASKQVWGSILVHIANLLLSMLSSGQFSTEPTPKSVSRIFRRHGDVDDEVYHANPCSFYLLNLGIDTTIGIFILILILRIITRLLLLSPFTFWHTGITSGDYGDPPKWSWWGKQAIIYFCGLMGMKFVVWIMFQIFPWLGRFGDWLLGWTEGDKRVQVFFVMFFFPLVMNAVQYWIIDSYIKAKKPTDSSGILSPTARLSSSSYRRSNRHSFDESEDIFSDDDNTTNENGVEAQNLLRNKSNDHCSNRKTSLSSTNSEYDPDLDGDSTAAKIVDSERSSTYDAVRSGAKPAGRRDRQRNEGSTTESLSSMMLLPGSRGPSTPGYADDAESRRLTLGSERSVGGRSGRSLRDDDSTLVGREEDYERGGRE</sequence>
<evidence type="ECO:0008006" key="5">
    <source>
        <dbReference type="Google" id="ProtNLM"/>
    </source>
</evidence>
<dbReference type="GO" id="GO:0016020">
    <property type="term" value="C:membrane"/>
    <property type="evidence" value="ECO:0007669"/>
    <property type="project" value="TreeGrafter"/>
</dbReference>
<reference evidence="3 4" key="1">
    <citation type="journal article" date="2018" name="Nat. Ecol. Evol.">
        <title>Pezizomycetes genomes reveal the molecular basis of ectomycorrhizal truffle lifestyle.</title>
        <authorList>
            <person name="Murat C."/>
            <person name="Payen T."/>
            <person name="Noel B."/>
            <person name="Kuo A."/>
            <person name="Morin E."/>
            <person name="Chen J."/>
            <person name="Kohler A."/>
            <person name="Krizsan K."/>
            <person name="Balestrini R."/>
            <person name="Da Silva C."/>
            <person name="Montanini B."/>
            <person name="Hainaut M."/>
            <person name="Levati E."/>
            <person name="Barry K.W."/>
            <person name="Belfiori B."/>
            <person name="Cichocki N."/>
            <person name="Clum A."/>
            <person name="Dockter R.B."/>
            <person name="Fauchery L."/>
            <person name="Guy J."/>
            <person name="Iotti M."/>
            <person name="Le Tacon F."/>
            <person name="Lindquist E.A."/>
            <person name="Lipzen A."/>
            <person name="Malagnac F."/>
            <person name="Mello A."/>
            <person name="Molinier V."/>
            <person name="Miyauchi S."/>
            <person name="Poulain J."/>
            <person name="Riccioni C."/>
            <person name="Rubini A."/>
            <person name="Sitrit Y."/>
            <person name="Splivallo R."/>
            <person name="Traeger S."/>
            <person name="Wang M."/>
            <person name="Zifcakova L."/>
            <person name="Wipf D."/>
            <person name="Zambonelli A."/>
            <person name="Paolocci F."/>
            <person name="Nowrousian M."/>
            <person name="Ottonello S."/>
            <person name="Baldrian P."/>
            <person name="Spatafora J.W."/>
            <person name="Henrissat B."/>
            <person name="Nagy L.G."/>
            <person name="Aury J.M."/>
            <person name="Wincker P."/>
            <person name="Grigoriev I.V."/>
            <person name="Bonfante P."/>
            <person name="Martin F.M."/>
        </authorList>
    </citation>
    <scope>NUCLEOTIDE SEQUENCE [LARGE SCALE GENOMIC DNA]</scope>
    <source>
        <strain evidence="3 4">ATCC MYA-4762</strain>
    </source>
</reference>
<gene>
    <name evidence="3" type="ORF">L211DRAFT_832950</name>
</gene>
<organism evidence="3 4">
    <name type="scientific">Terfezia boudieri ATCC MYA-4762</name>
    <dbReference type="NCBI Taxonomy" id="1051890"/>
    <lineage>
        <taxon>Eukaryota</taxon>
        <taxon>Fungi</taxon>
        <taxon>Dikarya</taxon>
        <taxon>Ascomycota</taxon>
        <taxon>Pezizomycotina</taxon>
        <taxon>Pezizomycetes</taxon>
        <taxon>Pezizales</taxon>
        <taxon>Pezizaceae</taxon>
        <taxon>Terfezia</taxon>
    </lineage>
</organism>
<dbReference type="PANTHER" id="PTHR31735:SF1">
    <property type="entry name" value="VACUOLAR MEMBRANE PROTEIN YPL162C"/>
    <property type="match status" value="1"/>
</dbReference>
<dbReference type="Proteomes" id="UP000267821">
    <property type="component" value="Unassembled WGS sequence"/>
</dbReference>
<dbReference type="OrthoDB" id="431202at2759"/>
<keyword evidence="4" id="KW-1185">Reference proteome</keyword>
<accession>A0A3N4M5K1</accession>
<name>A0A3N4M5K1_9PEZI</name>
<feature type="compositionally biased region" description="Basic and acidic residues" evidence="1">
    <location>
        <begin position="404"/>
        <end position="425"/>
    </location>
</feature>
<keyword evidence="2" id="KW-1133">Transmembrane helix</keyword>
<feature type="region of interest" description="Disordered" evidence="1">
    <location>
        <begin position="295"/>
        <end position="425"/>
    </location>
</feature>
<dbReference type="EMBL" id="ML121528">
    <property type="protein sequence ID" value="RPB29079.1"/>
    <property type="molecule type" value="Genomic_DNA"/>
</dbReference>
<feature type="transmembrane region" description="Helical" evidence="2">
    <location>
        <begin position="212"/>
        <end position="233"/>
    </location>
</feature>
<protein>
    <recommendedName>
        <fullName evidence="5">Vacuolar membrane protein</fullName>
    </recommendedName>
</protein>
<feature type="transmembrane region" description="Helical" evidence="2">
    <location>
        <begin position="61"/>
        <end position="79"/>
    </location>
</feature>
<evidence type="ECO:0000256" key="2">
    <source>
        <dbReference type="SAM" id="Phobius"/>
    </source>
</evidence>
<feature type="transmembrane region" description="Helical" evidence="2">
    <location>
        <begin position="114"/>
        <end position="134"/>
    </location>
</feature>
<evidence type="ECO:0000313" key="4">
    <source>
        <dbReference type="Proteomes" id="UP000267821"/>
    </source>
</evidence>
<feature type="transmembrane region" description="Helical" evidence="2">
    <location>
        <begin position="171"/>
        <end position="192"/>
    </location>
</feature>
<dbReference type="PANTHER" id="PTHR31735">
    <property type="entry name" value="VACUOLAR MEMBRANE PROTEIN YPL162C"/>
    <property type="match status" value="1"/>
</dbReference>
<dbReference type="FunCoup" id="A0A3N4M5K1">
    <property type="interactions" value="55"/>
</dbReference>
<keyword evidence="2" id="KW-0812">Transmembrane</keyword>
<evidence type="ECO:0000313" key="3">
    <source>
        <dbReference type="EMBL" id="RPB29079.1"/>
    </source>
</evidence>
<dbReference type="InParanoid" id="A0A3N4M5K1"/>